<proteinExistence type="predicted"/>
<dbReference type="OrthoDB" id="3053652at2759"/>
<organism evidence="1 2">
    <name type="scientific">Gymnopus androsaceus JB14</name>
    <dbReference type="NCBI Taxonomy" id="1447944"/>
    <lineage>
        <taxon>Eukaryota</taxon>
        <taxon>Fungi</taxon>
        <taxon>Dikarya</taxon>
        <taxon>Basidiomycota</taxon>
        <taxon>Agaricomycotina</taxon>
        <taxon>Agaricomycetes</taxon>
        <taxon>Agaricomycetidae</taxon>
        <taxon>Agaricales</taxon>
        <taxon>Marasmiineae</taxon>
        <taxon>Omphalotaceae</taxon>
        <taxon>Gymnopus</taxon>
    </lineage>
</organism>
<name>A0A6A4I0K5_9AGAR</name>
<accession>A0A6A4I0K5</accession>
<reference evidence="1" key="1">
    <citation type="journal article" date="2019" name="Environ. Microbiol.">
        <title>Fungal ecological strategies reflected in gene transcription - a case study of two litter decomposers.</title>
        <authorList>
            <person name="Barbi F."/>
            <person name="Kohler A."/>
            <person name="Barry K."/>
            <person name="Baskaran P."/>
            <person name="Daum C."/>
            <person name="Fauchery L."/>
            <person name="Ihrmark K."/>
            <person name="Kuo A."/>
            <person name="LaButti K."/>
            <person name="Lipzen A."/>
            <person name="Morin E."/>
            <person name="Grigoriev I.V."/>
            <person name="Henrissat B."/>
            <person name="Lindahl B."/>
            <person name="Martin F."/>
        </authorList>
    </citation>
    <scope>NUCLEOTIDE SEQUENCE</scope>
    <source>
        <strain evidence="1">JB14</strain>
    </source>
</reference>
<evidence type="ECO:0000313" key="2">
    <source>
        <dbReference type="Proteomes" id="UP000799118"/>
    </source>
</evidence>
<dbReference type="Proteomes" id="UP000799118">
    <property type="component" value="Unassembled WGS sequence"/>
</dbReference>
<feature type="non-terminal residue" evidence="1">
    <location>
        <position position="106"/>
    </location>
</feature>
<dbReference type="EMBL" id="ML769424">
    <property type="protein sequence ID" value="KAE9403500.1"/>
    <property type="molecule type" value="Genomic_DNA"/>
</dbReference>
<protein>
    <submittedName>
        <fullName evidence="1">Uncharacterized protein</fullName>
    </submittedName>
</protein>
<feature type="non-terminal residue" evidence="1">
    <location>
        <position position="1"/>
    </location>
</feature>
<sequence length="106" mass="11958">FHLCADSWYFPSPIYNLLVDPAPSLVGLSILTRGGQVNGGFLPPIFAGEMPLLREVALEHFTSWPTNYFHNLSSLYLLNQVFFSRPTTLAFLDFLENSPRLQKLAV</sequence>
<evidence type="ECO:0000313" key="1">
    <source>
        <dbReference type="EMBL" id="KAE9403500.1"/>
    </source>
</evidence>
<dbReference type="AlphaFoldDB" id="A0A6A4I0K5"/>
<keyword evidence="2" id="KW-1185">Reference proteome</keyword>
<gene>
    <name evidence="1" type="ORF">BT96DRAFT_796542</name>
</gene>